<dbReference type="PANTHER" id="PTHR21660:SF1">
    <property type="entry name" value="ACYL-COENZYME A THIOESTERASE 13"/>
    <property type="match status" value="1"/>
</dbReference>
<gene>
    <name evidence="4" type="ORF">COV74_04835</name>
</gene>
<evidence type="ECO:0000313" key="5">
    <source>
        <dbReference type="Proteomes" id="UP000230859"/>
    </source>
</evidence>
<dbReference type="NCBIfam" id="TIGR00369">
    <property type="entry name" value="unchar_dom_1"/>
    <property type="match status" value="1"/>
</dbReference>
<protein>
    <submittedName>
        <fullName evidence="4">DUF4442 domain-containing protein</fullName>
    </submittedName>
</protein>
<accession>A0A2H0LPT6</accession>
<dbReference type="Gene3D" id="3.10.129.10">
    <property type="entry name" value="Hotdog Thioesterase"/>
    <property type="match status" value="1"/>
</dbReference>
<dbReference type="GO" id="GO:0047617">
    <property type="term" value="F:fatty acyl-CoA hydrolase activity"/>
    <property type="evidence" value="ECO:0007669"/>
    <property type="project" value="InterPro"/>
</dbReference>
<keyword evidence="2" id="KW-0378">Hydrolase</keyword>
<dbReference type="EMBL" id="PCVY01000044">
    <property type="protein sequence ID" value="PIQ86387.1"/>
    <property type="molecule type" value="Genomic_DNA"/>
</dbReference>
<name>A0A2H0LPT6_9BACT</name>
<dbReference type="InterPro" id="IPR006683">
    <property type="entry name" value="Thioestr_dom"/>
</dbReference>
<dbReference type="CDD" id="cd03443">
    <property type="entry name" value="PaaI_thioesterase"/>
    <property type="match status" value="1"/>
</dbReference>
<dbReference type="SUPFAM" id="SSF54637">
    <property type="entry name" value="Thioesterase/thiol ester dehydrase-isomerase"/>
    <property type="match status" value="1"/>
</dbReference>
<dbReference type="InterPro" id="IPR039298">
    <property type="entry name" value="ACOT13"/>
</dbReference>
<feature type="domain" description="Thioesterase" evidence="3">
    <location>
        <begin position="47"/>
        <end position="123"/>
    </location>
</feature>
<dbReference type="InterPro" id="IPR029069">
    <property type="entry name" value="HotDog_dom_sf"/>
</dbReference>
<sequence length="137" mass="14875">MPRKILSQRNFSTPPVAKLIGFHLVQAGKGKAVCRMRTGKKHLNTIGTIHGGILCDLADAAMGFAFLSLLPSHQTGVTIEFKINFLKPVFPGDLIRASAKTLFLGKSLFYLECELSNARGKLIAKASSTCKKVSEEN</sequence>
<comment type="caution">
    <text evidence="4">The sequence shown here is derived from an EMBL/GenBank/DDBJ whole genome shotgun (WGS) entry which is preliminary data.</text>
</comment>
<evidence type="ECO:0000313" key="4">
    <source>
        <dbReference type="EMBL" id="PIQ86387.1"/>
    </source>
</evidence>
<evidence type="ECO:0000259" key="3">
    <source>
        <dbReference type="Pfam" id="PF03061"/>
    </source>
</evidence>
<reference evidence="4 5" key="1">
    <citation type="submission" date="2017-09" db="EMBL/GenBank/DDBJ databases">
        <title>Depth-based differentiation of microbial function through sediment-hosted aquifers and enrichment of novel symbionts in the deep terrestrial subsurface.</title>
        <authorList>
            <person name="Probst A.J."/>
            <person name="Ladd B."/>
            <person name="Jarett J.K."/>
            <person name="Geller-Mcgrath D.E."/>
            <person name="Sieber C.M."/>
            <person name="Emerson J.B."/>
            <person name="Anantharaman K."/>
            <person name="Thomas B.C."/>
            <person name="Malmstrom R."/>
            <person name="Stieglmeier M."/>
            <person name="Klingl A."/>
            <person name="Woyke T."/>
            <person name="Ryan C.M."/>
            <person name="Banfield J.F."/>
        </authorList>
    </citation>
    <scope>NUCLEOTIDE SEQUENCE [LARGE SCALE GENOMIC DNA]</scope>
    <source>
        <strain evidence="4">CG11_big_fil_rev_8_21_14_0_20_45_26</strain>
    </source>
</reference>
<organism evidence="4 5">
    <name type="scientific">Candidatus Abzuiibacterium crystallinum</name>
    <dbReference type="NCBI Taxonomy" id="1974748"/>
    <lineage>
        <taxon>Bacteria</taxon>
        <taxon>Pseudomonadati</taxon>
        <taxon>Candidatus Omnitrophota</taxon>
        <taxon>Candidatus Abzuiibacterium</taxon>
    </lineage>
</organism>
<dbReference type="InterPro" id="IPR003736">
    <property type="entry name" value="PAAI_dom"/>
</dbReference>
<dbReference type="AlphaFoldDB" id="A0A2H0LPT6"/>
<proteinExistence type="inferred from homology"/>
<dbReference type="Pfam" id="PF03061">
    <property type="entry name" value="4HBT"/>
    <property type="match status" value="1"/>
</dbReference>
<comment type="similarity">
    <text evidence="1">Belongs to the thioesterase PaaI family.</text>
</comment>
<dbReference type="Proteomes" id="UP000230859">
    <property type="component" value="Unassembled WGS sequence"/>
</dbReference>
<evidence type="ECO:0000256" key="2">
    <source>
        <dbReference type="ARBA" id="ARBA00022801"/>
    </source>
</evidence>
<evidence type="ECO:0000256" key="1">
    <source>
        <dbReference type="ARBA" id="ARBA00008324"/>
    </source>
</evidence>
<dbReference type="PANTHER" id="PTHR21660">
    <property type="entry name" value="THIOESTERASE SUPERFAMILY MEMBER-RELATED"/>
    <property type="match status" value="1"/>
</dbReference>